<evidence type="ECO:0000313" key="9">
    <source>
        <dbReference type="EMBL" id="MDT0322930.1"/>
    </source>
</evidence>
<dbReference type="CDD" id="cd00110">
    <property type="entry name" value="LamG"/>
    <property type="match status" value="1"/>
</dbReference>
<dbReference type="RefSeq" id="WP_311603844.1">
    <property type="nucleotide sequence ID" value="NZ_JAVREM010000078.1"/>
</dbReference>
<evidence type="ECO:0000259" key="7">
    <source>
        <dbReference type="SMART" id="SM00282"/>
    </source>
</evidence>
<dbReference type="InterPro" id="IPR036278">
    <property type="entry name" value="Sialidase_sf"/>
</dbReference>
<proteinExistence type="inferred from homology"/>
<dbReference type="InterPro" id="IPR013320">
    <property type="entry name" value="ConA-like_dom_sf"/>
</dbReference>
<protein>
    <recommendedName>
        <fullName evidence="3">exo-alpha-sialidase</fullName>
        <ecNumber evidence="3">3.2.1.18</ecNumber>
    </recommendedName>
</protein>
<dbReference type="InterPro" id="IPR011040">
    <property type="entry name" value="Sialidase"/>
</dbReference>
<keyword evidence="4 6" id="KW-0732">Signal</keyword>
<evidence type="ECO:0000256" key="1">
    <source>
        <dbReference type="ARBA" id="ARBA00000427"/>
    </source>
</evidence>
<dbReference type="EMBL" id="JAVREM010000078">
    <property type="protein sequence ID" value="MDT0322930.1"/>
    <property type="molecule type" value="Genomic_DNA"/>
</dbReference>
<name>A0ABU2LZB2_9ACTN</name>
<dbReference type="SUPFAM" id="SSF50939">
    <property type="entry name" value="Sialidases"/>
    <property type="match status" value="1"/>
</dbReference>
<dbReference type="InterPro" id="IPR001791">
    <property type="entry name" value="Laminin_G"/>
</dbReference>
<evidence type="ECO:0000256" key="6">
    <source>
        <dbReference type="SAM" id="SignalP"/>
    </source>
</evidence>
<feature type="signal peptide" evidence="6">
    <location>
        <begin position="1"/>
        <end position="26"/>
    </location>
</feature>
<organism evidence="9 10">
    <name type="scientific">Streptomyces millisiae</name>
    <dbReference type="NCBI Taxonomy" id="3075542"/>
    <lineage>
        <taxon>Bacteria</taxon>
        <taxon>Bacillati</taxon>
        <taxon>Actinomycetota</taxon>
        <taxon>Actinomycetes</taxon>
        <taxon>Kitasatosporales</taxon>
        <taxon>Streptomycetaceae</taxon>
        <taxon>Streptomyces</taxon>
    </lineage>
</organism>
<comment type="similarity">
    <text evidence="2">Belongs to the glycosyl hydrolase 33 family.</text>
</comment>
<evidence type="ECO:0000313" key="10">
    <source>
        <dbReference type="Proteomes" id="UP001183420"/>
    </source>
</evidence>
<evidence type="ECO:0000259" key="8">
    <source>
        <dbReference type="SMART" id="SM00560"/>
    </source>
</evidence>
<dbReference type="Pfam" id="PF13385">
    <property type="entry name" value="Laminin_G_3"/>
    <property type="match status" value="1"/>
</dbReference>
<dbReference type="Proteomes" id="UP001183420">
    <property type="component" value="Unassembled WGS sequence"/>
</dbReference>
<comment type="catalytic activity">
    <reaction evidence="1">
        <text>Hydrolysis of alpha-(2-&gt;3)-, alpha-(2-&gt;6)-, alpha-(2-&gt;8)- glycosidic linkages of terminal sialic acid residues in oligosaccharides, glycoproteins, glycolipids, colominic acid and synthetic substrates.</text>
        <dbReference type="EC" id="3.2.1.18"/>
    </reaction>
</comment>
<dbReference type="CDD" id="cd15482">
    <property type="entry name" value="Sialidase_non-viral"/>
    <property type="match status" value="1"/>
</dbReference>
<evidence type="ECO:0000256" key="2">
    <source>
        <dbReference type="ARBA" id="ARBA00009348"/>
    </source>
</evidence>
<accession>A0ABU2LZB2</accession>
<keyword evidence="5" id="KW-1015">Disulfide bond</keyword>
<evidence type="ECO:0000256" key="4">
    <source>
        <dbReference type="ARBA" id="ARBA00022729"/>
    </source>
</evidence>
<dbReference type="InterPro" id="IPR006558">
    <property type="entry name" value="LamG-like"/>
</dbReference>
<dbReference type="Pfam" id="PF13088">
    <property type="entry name" value="BNR_2"/>
    <property type="match status" value="1"/>
</dbReference>
<dbReference type="Gene3D" id="2.120.10.10">
    <property type="match status" value="1"/>
</dbReference>
<feature type="domain" description="LamG-like jellyroll fold" evidence="8">
    <location>
        <begin position="458"/>
        <end position="598"/>
    </location>
</feature>
<dbReference type="Gene3D" id="2.60.120.200">
    <property type="match status" value="1"/>
</dbReference>
<evidence type="ECO:0000256" key="3">
    <source>
        <dbReference type="ARBA" id="ARBA00012733"/>
    </source>
</evidence>
<dbReference type="InterPro" id="IPR026856">
    <property type="entry name" value="Sialidase_fam"/>
</dbReference>
<comment type="caution">
    <text evidence="9">The sequence shown here is derived from an EMBL/GenBank/DDBJ whole genome shotgun (WGS) entry which is preliminary data.</text>
</comment>
<dbReference type="PANTHER" id="PTHR10628:SF30">
    <property type="entry name" value="EXO-ALPHA-SIALIDASE"/>
    <property type="match status" value="1"/>
</dbReference>
<evidence type="ECO:0000256" key="5">
    <source>
        <dbReference type="ARBA" id="ARBA00023157"/>
    </source>
</evidence>
<feature type="domain" description="Laminin G" evidence="7">
    <location>
        <begin position="458"/>
        <end position="593"/>
    </location>
</feature>
<dbReference type="SMART" id="SM00282">
    <property type="entry name" value="LamG"/>
    <property type="match status" value="1"/>
</dbReference>
<dbReference type="SMART" id="SM00560">
    <property type="entry name" value="LamGL"/>
    <property type="match status" value="1"/>
</dbReference>
<gene>
    <name evidence="9" type="ORF">RNC47_31925</name>
</gene>
<sequence>MALTLRRAAVAAATLALTLLPLPSLAAAPDAAPGADPTAIEQQVIFRAAEDGGYACFRIPAIVRTNAGTLLAFAEGRTNDCTDGGDIDIVVKRSTDGGRTWSPYQVIDEGAGDTHGNPAPVVDTRTGRILLPSTRNPGVPGGGDCQAPCQRIPYLSHSDDDGLTWSEPRSLAEELRPDDWNSWYATGPVHGVQLTRGEHAGRLVFTVNAESYADGRITHGHAALAYSDDGGDSWALGAVDSYPVGADGTWRQRPSEATLAELPDGTLYINGREQGGTDLGHRTHAWSRDGGETLTAPYRAVPDLYAPQVQGSVLPFDDERLLLAVPSDPDRRRRMTIRSSWDGGRTWESVEQGALVTTDWSGYSDMVRIDGATVGLMYEAGPVDARDEIRFARFGADFLGARDGAGPTTRDAARGAAPATVHGGAATTDGRFGAGVAFDGADDAVRPPYGDELPLGDGDFTVSLWFRYEATSGQHPFLWMGGVGGNNPQVWIRAEPGSGRIRALLTARDGGSPPASASVDAPAAHNDGRWHHLAFTRADGRLSLAVDGGEPVTAADVAGSVSRNSTFGVHLGQRPDRLQWMSGALDEVRVYDRALSAGELAWLRAFNVGPRGAVVSLPLDRVR</sequence>
<reference evidence="10" key="1">
    <citation type="submission" date="2023-07" db="EMBL/GenBank/DDBJ databases">
        <title>30 novel species of actinomycetes from the DSMZ collection.</title>
        <authorList>
            <person name="Nouioui I."/>
        </authorList>
    </citation>
    <scope>NUCLEOTIDE SEQUENCE [LARGE SCALE GENOMIC DNA]</scope>
    <source>
        <strain evidence="10">DSM 44918</strain>
    </source>
</reference>
<dbReference type="EC" id="3.2.1.18" evidence="3"/>
<dbReference type="SUPFAM" id="SSF49899">
    <property type="entry name" value="Concanavalin A-like lectins/glucanases"/>
    <property type="match status" value="1"/>
</dbReference>
<feature type="chain" id="PRO_5045920706" description="exo-alpha-sialidase" evidence="6">
    <location>
        <begin position="27"/>
        <end position="623"/>
    </location>
</feature>
<keyword evidence="10" id="KW-1185">Reference proteome</keyword>
<dbReference type="PANTHER" id="PTHR10628">
    <property type="entry name" value="SIALIDASE"/>
    <property type="match status" value="1"/>
</dbReference>